<evidence type="ECO:0000313" key="3">
    <source>
        <dbReference type="EMBL" id="SVB50570.1"/>
    </source>
</evidence>
<dbReference type="EMBL" id="UINC01044726">
    <property type="protein sequence ID" value="SVB50570.1"/>
    <property type="molecule type" value="Genomic_DNA"/>
</dbReference>
<dbReference type="Pfam" id="PF00378">
    <property type="entry name" value="ECH_1"/>
    <property type="match status" value="1"/>
</dbReference>
<sequence length="228" mass="24411">AEDLAKAFKQFDEDSDTGVAILTGIGGVFCAGADLKAFSETKEGNRVELDGDGPMGPTRLLLSKPVIAAVEGFAVAGGLELSLWCDLRVAAEDAVFGVYCRRWGVPLVDGGTIRLPRMIGMSHAMDLILTGRGVSGEEAKAMGLVNRLCLPGKALEVAMSLAQELLKFPQLCMRNDRMSAYEQWNMSLPEALLNETKLGREVIDSGETKEGAARFSSGKGRHGSFEDI</sequence>
<reference evidence="3" key="1">
    <citation type="submission" date="2018-05" db="EMBL/GenBank/DDBJ databases">
        <authorList>
            <person name="Lanie J.A."/>
            <person name="Ng W.-L."/>
            <person name="Kazmierczak K.M."/>
            <person name="Andrzejewski T.M."/>
            <person name="Davidsen T.M."/>
            <person name="Wayne K.J."/>
            <person name="Tettelin H."/>
            <person name="Glass J.I."/>
            <person name="Rusch D."/>
            <person name="Podicherti R."/>
            <person name="Tsui H.-C.T."/>
            <person name="Winkler M.E."/>
        </authorList>
    </citation>
    <scope>NUCLEOTIDE SEQUENCE</scope>
</reference>
<comment type="similarity">
    <text evidence="1">Belongs to the enoyl-CoA hydratase/isomerase family.</text>
</comment>
<dbReference type="AlphaFoldDB" id="A0A382EIR1"/>
<protein>
    <recommendedName>
        <fullName evidence="4">Enoyl-CoA hydratase</fullName>
    </recommendedName>
</protein>
<dbReference type="InterPro" id="IPR029045">
    <property type="entry name" value="ClpP/crotonase-like_dom_sf"/>
</dbReference>
<dbReference type="PROSITE" id="PS00166">
    <property type="entry name" value="ENOYL_COA_HYDRATASE"/>
    <property type="match status" value="1"/>
</dbReference>
<evidence type="ECO:0000256" key="2">
    <source>
        <dbReference type="SAM" id="MobiDB-lite"/>
    </source>
</evidence>
<organism evidence="3">
    <name type="scientific">marine metagenome</name>
    <dbReference type="NCBI Taxonomy" id="408172"/>
    <lineage>
        <taxon>unclassified sequences</taxon>
        <taxon>metagenomes</taxon>
        <taxon>ecological metagenomes</taxon>
    </lineage>
</organism>
<dbReference type="InterPro" id="IPR001753">
    <property type="entry name" value="Enoyl-CoA_hydra/iso"/>
</dbReference>
<feature type="region of interest" description="Disordered" evidence="2">
    <location>
        <begin position="209"/>
        <end position="228"/>
    </location>
</feature>
<dbReference type="GO" id="GO:0003824">
    <property type="term" value="F:catalytic activity"/>
    <property type="evidence" value="ECO:0007669"/>
    <property type="project" value="InterPro"/>
</dbReference>
<dbReference type="Gene3D" id="3.90.226.10">
    <property type="entry name" value="2-enoyl-CoA Hydratase, Chain A, domain 1"/>
    <property type="match status" value="1"/>
</dbReference>
<name>A0A382EIR1_9ZZZZ</name>
<dbReference type="Gene3D" id="1.10.287.2460">
    <property type="match status" value="1"/>
</dbReference>
<feature type="non-terminal residue" evidence="3">
    <location>
        <position position="1"/>
    </location>
</feature>
<dbReference type="NCBIfam" id="NF006108">
    <property type="entry name" value="PRK08259.1"/>
    <property type="match status" value="1"/>
</dbReference>
<evidence type="ECO:0008006" key="4">
    <source>
        <dbReference type="Google" id="ProtNLM"/>
    </source>
</evidence>
<dbReference type="InterPro" id="IPR018376">
    <property type="entry name" value="Enoyl-CoA_hyd/isom_CS"/>
</dbReference>
<gene>
    <name evidence="3" type="ORF">METZ01_LOCUS203424</name>
</gene>
<dbReference type="PANTHER" id="PTHR43802">
    <property type="entry name" value="ENOYL-COA HYDRATASE"/>
    <property type="match status" value="1"/>
</dbReference>
<proteinExistence type="inferred from homology"/>
<evidence type="ECO:0000256" key="1">
    <source>
        <dbReference type="ARBA" id="ARBA00005254"/>
    </source>
</evidence>
<accession>A0A382EIR1</accession>
<dbReference type="SUPFAM" id="SSF52096">
    <property type="entry name" value="ClpP/crotonase"/>
    <property type="match status" value="1"/>
</dbReference>
<dbReference type="PANTHER" id="PTHR43802:SF1">
    <property type="entry name" value="IP11341P-RELATED"/>
    <property type="match status" value="1"/>
</dbReference>
<dbReference type="CDD" id="cd06558">
    <property type="entry name" value="crotonase-like"/>
    <property type="match status" value="1"/>
</dbReference>